<evidence type="ECO:0000256" key="2">
    <source>
        <dbReference type="ARBA" id="ARBA00010072"/>
    </source>
</evidence>
<dbReference type="NCBIfam" id="TIGR01726">
    <property type="entry name" value="HEQRo_perm_3TM"/>
    <property type="match status" value="1"/>
</dbReference>
<evidence type="ECO:0000256" key="5">
    <source>
        <dbReference type="ARBA" id="ARBA00022692"/>
    </source>
</evidence>
<sequence length="271" mass="29840">MRARARSRRATRNRATRNLRPPAPTARSNEMDAWLAPKYLMWLWQGFLLTLGLSFAAAVAATLAGFALAIARHAKRAWPRRAAAAYVVAFRNTPLVVQLLFWYFGVASLLPEPVMAWLNARHAAALGGVELHWPSFEFVAGWVGLSCYTSAFVAEEFQAGLRGVPAAQHHAASALGLSPLQTFRFVVLPQAVRIALPPLFGQYMNLIKNSSLTMAIGVAELSYASRQVETETFRTFAAFGVSTVLYIAAVAAVEAFAQWTVRRRDRTFAGR</sequence>
<dbReference type="InterPro" id="IPR010065">
    <property type="entry name" value="AA_ABC_transptr_permease_3TM"/>
</dbReference>
<evidence type="ECO:0000256" key="7">
    <source>
        <dbReference type="ARBA" id="ARBA00023136"/>
    </source>
</evidence>
<dbReference type="EMBL" id="JH692063">
    <property type="protein sequence ID" value="EIP87692.1"/>
    <property type="molecule type" value="Genomic_DNA"/>
</dbReference>
<keyword evidence="7 8" id="KW-0472">Membrane</keyword>
<dbReference type="Pfam" id="PF00528">
    <property type="entry name" value="BPD_transp_1"/>
    <property type="match status" value="1"/>
</dbReference>
<dbReference type="CDD" id="cd06261">
    <property type="entry name" value="TM_PBP2"/>
    <property type="match status" value="1"/>
</dbReference>
<gene>
    <name evidence="11" type="ORF">A33K_15713</name>
</gene>
<evidence type="ECO:0000256" key="8">
    <source>
        <dbReference type="RuleBase" id="RU363032"/>
    </source>
</evidence>
<evidence type="ECO:0000256" key="3">
    <source>
        <dbReference type="ARBA" id="ARBA00022448"/>
    </source>
</evidence>
<organism evidence="11 12">
    <name type="scientific">Burkholderia humptydooensis MSMB43</name>
    <dbReference type="NCBI Taxonomy" id="441157"/>
    <lineage>
        <taxon>Bacteria</taxon>
        <taxon>Pseudomonadati</taxon>
        <taxon>Pseudomonadota</taxon>
        <taxon>Betaproteobacteria</taxon>
        <taxon>Burkholderiales</taxon>
        <taxon>Burkholderiaceae</taxon>
        <taxon>Burkholderia</taxon>
        <taxon>pseudomallei group</taxon>
    </lineage>
</organism>
<feature type="compositionally biased region" description="Basic residues" evidence="9">
    <location>
        <begin position="1"/>
        <end position="17"/>
    </location>
</feature>
<keyword evidence="5 8" id="KW-0812">Transmembrane</keyword>
<dbReference type="InterPro" id="IPR035906">
    <property type="entry name" value="MetI-like_sf"/>
</dbReference>
<dbReference type="PANTHER" id="PTHR30614:SF47">
    <property type="entry name" value="ABC TRANSPORTER PERMEASE"/>
    <property type="match status" value="1"/>
</dbReference>
<protein>
    <submittedName>
        <fullName evidence="11">Binding-protein-dependent transport system inner membrane component</fullName>
    </submittedName>
</protein>
<evidence type="ECO:0000256" key="6">
    <source>
        <dbReference type="ARBA" id="ARBA00022989"/>
    </source>
</evidence>
<evidence type="ECO:0000256" key="1">
    <source>
        <dbReference type="ARBA" id="ARBA00004429"/>
    </source>
</evidence>
<feature type="transmembrane region" description="Helical" evidence="8">
    <location>
        <begin position="236"/>
        <end position="257"/>
    </location>
</feature>
<evidence type="ECO:0000313" key="12">
    <source>
        <dbReference type="Proteomes" id="UP000004682"/>
    </source>
</evidence>
<feature type="region of interest" description="Disordered" evidence="9">
    <location>
        <begin position="1"/>
        <end position="27"/>
    </location>
</feature>
<dbReference type="PROSITE" id="PS50928">
    <property type="entry name" value="ABC_TM1"/>
    <property type="match status" value="1"/>
</dbReference>
<dbReference type="Proteomes" id="UP000004682">
    <property type="component" value="Unassembled WGS sequence"/>
</dbReference>
<name>A0ABN0G630_9BURK</name>
<evidence type="ECO:0000256" key="4">
    <source>
        <dbReference type="ARBA" id="ARBA00022475"/>
    </source>
</evidence>
<dbReference type="InterPro" id="IPR043429">
    <property type="entry name" value="ArtM/GltK/GlnP/TcyL/YhdX-like"/>
</dbReference>
<keyword evidence="4" id="KW-1003">Cell membrane</keyword>
<evidence type="ECO:0000259" key="10">
    <source>
        <dbReference type="PROSITE" id="PS50928"/>
    </source>
</evidence>
<evidence type="ECO:0000256" key="9">
    <source>
        <dbReference type="SAM" id="MobiDB-lite"/>
    </source>
</evidence>
<accession>A0ABN0G630</accession>
<dbReference type="SUPFAM" id="SSF161098">
    <property type="entry name" value="MetI-like"/>
    <property type="match status" value="1"/>
</dbReference>
<reference evidence="12" key="1">
    <citation type="journal article" date="2012" name="J. Bacteriol.">
        <title>Revised Genome Sequence of Burkholderia thailandensis MSMB43 with Improved Annotation.</title>
        <authorList>
            <person name="Zhuo Y."/>
            <person name="Liu L."/>
            <person name="Wang Q."/>
            <person name="Liu X."/>
            <person name="Ren B."/>
            <person name="Liu M."/>
            <person name="Ni P."/>
            <person name="Cheng Y.Q."/>
            <person name="Zhang L."/>
        </authorList>
    </citation>
    <scope>NUCLEOTIDE SEQUENCE [LARGE SCALE GENOMIC DNA]</scope>
    <source>
        <strain evidence="12">MSMB43</strain>
    </source>
</reference>
<keyword evidence="3 8" id="KW-0813">Transport</keyword>
<dbReference type="PANTHER" id="PTHR30614">
    <property type="entry name" value="MEMBRANE COMPONENT OF AMINO ACID ABC TRANSPORTER"/>
    <property type="match status" value="1"/>
</dbReference>
<evidence type="ECO:0000313" key="11">
    <source>
        <dbReference type="EMBL" id="EIP87692.1"/>
    </source>
</evidence>
<proteinExistence type="inferred from homology"/>
<comment type="subcellular location">
    <subcellularLocation>
        <location evidence="1">Cell inner membrane</location>
        <topology evidence="1">Multi-pass membrane protein</topology>
    </subcellularLocation>
    <subcellularLocation>
        <location evidence="8">Cell membrane</location>
        <topology evidence="8">Multi-pass membrane protein</topology>
    </subcellularLocation>
</comment>
<dbReference type="Gene3D" id="1.10.3720.10">
    <property type="entry name" value="MetI-like"/>
    <property type="match status" value="1"/>
</dbReference>
<feature type="transmembrane region" description="Helical" evidence="8">
    <location>
        <begin position="83"/>
        <end position="105"/>
    </location>
</feature>
<dbReference type="InterPro" id="IPR000515">
    <property type="entry name" value="MetI-like"/>
</dbReference>
<comment type="similarity">
    <text evidence="2">Belongs to the binding-protein-dependent transport system permease family. HisMQ subfamily.</text>
</comment>
<feature type="transmembrane region" description="Helical" evidence="8">
    <location>
        <begin position="42"/>
        <end position="71"/>
    </location>
</feature>
<keyword evidence="12" id="KW-1185">Reference proteome</keyword>
<keyword evidence="6 8" id="KW-1133">Transmembrane helix</keyword>
<feature type="domain" description="ABC transmembrane type-1" evidence="10">
    <location>
        <begin position="47"/>
        <end position="254"/>
    </location>
</feature>